<dbReference type="SUPFAM" id="SSF50331">
    <property type="entry name" value="MOP-like"/>
    <property type="match status" value="1"/>
</dbReference>
<comment type="function">
    <text evidence="7">Part of the ABC transporter complex PotABCD involved in spermidine/putrescine import. Responsible for energy coupling to the transport system.</text>
</comment>
<comment type="caution">
    <text evidence="9">The sequence shown here is derived from an EMBL/GenBank/DDBJ whole genome shotgun (WGS) entry which is preliminary data.</text>
</comment>
<dbReference type="SUPFAM" id="SSF52540">
    <property type="entry name" value="P-loop containing nucleoside triphosphate hydrolases"/>
    <property type="match status" value="1"/>
</dbReference>
<dbReference type="Gene3D" id="2.40.50.140">
    <property type="entry name" value="Nucleic acid-binding proteins"/>
    <property type="match status" value="1"/>
</dbReference>
<evidence type="ECO:0000256" key="2">
    <source>
        <dbReference type="ARBA" id="ARBA00022475"/>
    </source>
</evidence>
<keyword evidence="3 7" id="KW-0547">Nucleotide-binding</keyword>
<proteinExistence type="inferred from homology"/>
<reference evidence="9 10" key="1">
    <citation type="submission" date="2019-01" db="EMBL/GenBank/DDBJ databases">
        <title>Sinorhodobacter populi sp. nov. isolated from the symptomatic bark tissue of Populus euramericana canker.</title>
        <authorList>
            <person name="Xu G."/>
        </authorList>
    </citation>
    <scope>NUCLEOTIDE SEQUENCE [LARGE SCALE GENOMIC DNA]</scope>
    <source>
        <strain evidence="9 10">2D-5</strain>
    </source>
</reference>
<dbReference type="InterPro" id="IPR008995">
    <property type="entry name" value="Mo/tungstate-bd_C_term_dom"/>
</dbReference>
<evidence type="ECO:0000256" key="4">
    <source>
        <dbReference type="ARBA" id="ARBA00022840"/>
    </source>
</evidence>
<evidence type="ECO:0000256" key="6">
    <source>
        <dbReference type="ARBA" id="ARBA00023136"/>
    </source>
</evidence>
<keyword evidence="6 7" id="KW-0472">Membrane</keyword>
<dbReference type="PANTHER" id="PTHR42781:SF4">
    <property type="entry name" value="SPERMIDINE_PUTRESCINE IMPORT ATP-BINDING PROTEIN POTA"/>
    <property type="match status" value="1"/>
</dbReference>
<dbReference type="SMART" id="SM00382">
    <property type="entry name" value="AAA"/>
    <property type="match status" value="1"/>
</dbReference>
<keyword evidence="4 7" id="KW-0067">ATP-binding</keyword>
<evidence type="ECO:0000256" key="5">
    <source>
        <dbReference type="ARBA" id="ARBA00022967"/>
    </source>
</evidence>
<dbReference type="Gene3D" id="3.40.50.300">
    <property type="entry name" value="P-loop containing nucleotide triphosphate hydrolases"/>
    <property type="match status" value="1"/>
</dbReference>
<keyword evidence="1 7" id="KW-0813">Transport</keyword>
<name>A0A443IZ51_9RHOB</name>
<reference evidence="9 10" key="2">
    <citation type="submission" date="2019-01" db="EMBL/GenBank/DDBJ databases">
        <authorList>
            <person name="Li Y."/>
        </authorList>
    </citation>
    <scope>NUCLEOTIDE SEQUENCE [LARGE SCALE GENOMIC DNA]</scope>
    <source>
        <strain evidence="9 10">2D-5</strain>
    </source>
</reference>
<dbReference type="GO" id="GO:0015417">
    <property type="term" value="F:ABC-type polyamine transporter activity"/>
    <property type="evidence" value="ECO:0007669"/>
    <property type="project" value="UniProtKB-EC"/>
</dbReference>
<dbReference type="InterPro" id="IPR003593">
    <property type="entry name" value="AAA+_ATPase"/>
</dbReference>
<dbReference type="InterPro" id="IPR013611">
    <property type="entry name" value="Transp-assoc_OB_typ2"/>
</dbReference>
<organism evidence="9 10">
    <name type="scientific">Paenirhodobacter populi</name>
    <dbReference type="NCBI Taxonomy" id="2306993"/>
    <lineage>
        <taxon>Bacteria</taxon>
        <taxon>Pseudomonadati</taxon>
        <taxon>Pseudomonadota</taxon>
        <taxon>Alphaproteobacteria</taxon>
        <taxon>Rhodobacterales</taxon>
        <taxon>Rhodobacter group</taxon>
        <taxon>Paenirhodobacter</taxon>
    </lineage>
</organism>
<evidence type="ECO:0000313" key="9">
    <source>
        <dbReference type="EMBL" id="RWR13414.1"/>
    </source>
</evidence>
<dbReference type="GO" id="GO:0043190">
    <property type="term" value="C:ATP-binding cassette (ABC) transporter complex"/>
    <property type="evidence" value="ECO:0007669"/>
    <property type="project" value="InterPro"/>
</dbReference>
<dbReference type="NCBIfam" id="TIGR01187">
    <property type="entry name" value="potA"/>
    <property type="match status" value="1"/>
</dbReference>
<dbReference type="PROSITE" id="PS50893">
    <property type="entry name" value="ABC_TRANSPORTER_2"/>
    <property type="match status" value="1"/>
</dbReference>
<keyword evidence="5 7" id="KW-1278">Translocase</keyword>
<dbReference type="PANTHER" id="PTHR42781">
    <property type="entry name" value="SPERMIDINE/PUTRESCINE IMPORT ATP-BINDING PROTEIN POTA"/>
    <property type="match status" value="1"/>
</dbReference>
<keyword evidence="2 7" id="KW-1003">Cell membrane</keyword>
<evidence type="ECO:0000256" key="1">
    <source>
        <dbReference type="ARBA" id="ARBA00022448"/>
    </source>
</evidence>
<dbReference type="EC" id="7.6.2.11" evidence="7"/>
<comment type="subunit">
    <text evidence="7">The complex is composed of two ATP-binding proteins (PotA), two transmembrane proteins (PotB and PotC) and a solute-binding protein (PotD).</text>
</comment>
<evidence type="ECO:0000313" key="10">
    <source>
        <dbReference type="Proteomes" id="UP000285710"/>
    </source>
</evidence>
<keyword evidence="10" id="KW-1185">Reference proteome</keyword>
<accession>A0A443IZ51</accession>
<dbReference type="EMBL" id="SAUW01000005">
    <property type="protein sequence ID" value="RWR13414.1"/>
    <property type="molecule type" value="Genomic_DNA"/>
</dbReference>
<comment type="catalytic activity">
    <reaction evidence="7">
        <text>ATP + H2O + polyamine-[polyamine-binding protein]Side 1 = ADP + phosphate + polyamineSide 2 + [polyamine-binding protein]Side 1.</text>
        <dbReference type="EC" id="7.6.2.11"/>
    </reaction>
</comment>
<dbReference type="InterPro" id="IPR027417">
    <property type="entry name" value="P-loop_NTPase"/>
</dbReference>
<evidence type="ECO:0000259" key="8">
    <source>
        <dbReference type="PROSITE" id="PS50893"/>
    </source>
</evidence>
<dbReference type="GO" id="GO:0005524">
    <property type="term" value="F:ATP binding"/>
    <property type="evidence" value="ECO:0007669"/>
    <property type="project" value="UniProtKB-KW"/>
</dbReference>
<feature type="domain" description="ABC transporter" evidence="8">
    <location>
        <begin position="5"/>
        <end position="236"/>
    </location>
</feature>
<comment type="similarity">
    <text evidence="7">Belongs to the ABC transporter superfamily. Spermidine/putrescine importer (TC 3.A.1.11.1) family.</text>
</comment>
<dbReference type="InterPro" id="IPR012340">
    <property type="entry name" value="NA-bd_OB-fold"/>
</dbReference>
<dbReference type="InterPro" id="IPR003439">
    <property type="entry name" value="ABC_transporter-like_ATP-bd"/>
</dbReference>
<evidence type="ECO:0000256" key="3">
    <source>
        <dbReference type="ARBA" id="ARBA00022741"/>
    </source>
</evidence>
<evidence type="ECO:0000256" key="7">
    <source>
        <dbReference type="RuleBase" id="RU364083"/>
    </source>
</evidence>
<dbReference type="Pfam" id="PF08402">
    <property type="entry name" value="TOBE_2"/>
    <property type="match status" value="1"/>
</dbReference>
<dbReference type="FunFam" id="3.40.50.300:FF:000042">
    <property type="entry name" value="Maltose/maltodextrin ABC transporter, ATP-binding protein"/>
    <property type="match status" value="1"/>
</dbReference>
<sequence>MTAIIELDHLSKHYSPAIIGVDDISLSVGDGEFLTLLGPSGCGKSTLLRMIGGFEEPTAGTIRLAGQDVTALPPYRRAINMVFQDYALFPHMTVGRNVAYGLKLLGCSELEIRTRVYDALKLVGLYDKLKLYPHQLSGGQRQRIALARAIVRRPKVLLLDEPLSALDAKLREQMQTELKRLQEKVGITFIMVTHDQTEALVMSDQIVVMEKGRIAQKGTPQQLYDHPASIYVANFIGTTTFLPGAVEAADHATARIALGGGEIAANIDRPFARGERVTIGLRPEKIRILAEGETAPNVLKGRVSEVIYYGLGLRLGVTLADGSRIFADLLLPDTLARSQVPPVGLAVRLAVAPHNVFVFAEEEAT</sequence>
<dbReference type="InterPro" id="IPR017871">
    <property type="entry name" value="ABC_transporter-like_CS"/>
</dbReference>
<gene>
    <name evidence="7" type="primary">potA</name>
    <name evidence="9" type="ORF">D2T33_06820</name>
</gene>
<protein>
    <recommendedName>
        <fullName evidence="7">Spermidine/putrescine import ATP-binding protein PotA</fullName>
        <ecNumber evidence="7">7.6.2.11</ecNumber>
    </recommendedName>
</protein>
<dbReference type="RefSeq" id="WP_128269291.1">
    <property type="nucleotide sequence ID" value="NZ_SAUW01000005.1"/>
</dbReference>
<dbReference type="Gene3D" id="2.40.50.100">
    <property type="match status" value="1"/>
</dbReference>
<dbReference type="Proteomes" id="UP000285710">
    <property type="component" value="Unassembled WGS sequence"/>
</dbReference>
<dbReference type="InterPro" id="IPR050093">
    <property type="entry name" value="ABC_SmlMolc_Importer"/>
</dbReference>
<dbReference type="PROSITE" id="PS00211">
    <property type="entry name" value="ABC_TRANSPORTER_1"/>
    <property type="match status" value="1"/>
</dbReference>
<dbReference type="AlphaFoldDB" id="A0A443IZ51"/>
<dbReference type="Pfam" id="PF00005">
    <property type="entry name" value="ABC_tran"/>
    <property type="match status" value="1"/>
</dbReference>
<dbReference type="InterPro" id="IPR005893">
    <property type="entry name" value="PotA-like"/>
</dbReference>
<dbReference type="GO" id="GO:0016887">
    <property type="term" value="F:ATP hydrolysis activity"/>
    <property type="evidence" value="ECO:0007669"/>
    <property type="project" value="InterPro"/>
</dbReference>